<evidence type="ECO:0000256" key="2">
    <source>
        <dbReference type="SAM" id="SignalP"/>
    </source>
</evidence>
<feature type="chain" id="PRO_5029443026" evidence="2">
    <location>
        <begin position="20"/>
        <end position="259"/>
    </location>
</feature>
<proteinExistence type="predicted"/>
<sequence>MPVTTYALLLYNSLSVVYALAVNNKGLTPDKDCSQQTGLPVKGVDSGSSVPSTLEATSTPTPLPYNNGCHLLSIAPFEVAYVKESDDDYCPEEKLCEIQPEDEPCPKKVLCVETPKVEPCPDELLYKARDNYDPEEKLYKVQARYEPLPVEQTLSQSQSEDEPCPEFRLCNSQIECNRDKKREDSIIYRSDISADCVSSAEDDSHDISFEIKINKEKNEAEDKLFQLVKNWTDSNDNDLKTFLNDLEDCHRLFKIKDII</sequence>
<accession>A0A7I8WF85</accession>
<feature type="region of interest" description="Disordered" evidence="1">
    <location>
        <begin position="31"/>
        <end position="59"/>
    </location>
</feature>
<dbReference type="AlphaFoldDB" id="A0A7I8WF85"/>
<keyword evidence="4" id="KW-1185">Reference proteome</keyword>
<feature type="compositionally biased region" description="Polar residues" evidence="1">
    <location>
        <begin position="46"/>
        <end position="59"/>
    </location>
</feature>
<dbReference type="EMBL" id="CAJFCJ010000087">
    <property type="protein sequence ID" value="CAD5126811.1"/>
    <property type="molecule type" value="Genomic_DNA"/>
</dbReference>
<feature type="signal peptide" evidence="2">
    <location>
        <begin position="1"/>
        <end position="19"/>
    </location>
</feature>
<evidence type="ECO:0000313" key="4">
    <source>
        <dbReference type="Proteomes" id="UP000549394"/>
    </source>
</evidence>
<gene>
    <name evidence="3" type="ORF">DGYR_LOCUS14036</name>
</gene>
<evidence type="ECO:0000313" key="3">
    <source>
        <dbReference type="EMBL" id="CAD5126811.1"/>
    </source>
</evidence>
<keyword evidence="2" id="KW-0732">Signal</keyword>
<comment type="caution">
    <text evidence="3">The sequence shown here is derived from an EMBL/GenBank/DDBJ whole genome shotgun (WGS) entry which is preliminary data.</text>
</comment>
<name>A0A7I8WF85_9ANNE</name>
<protein>
    <submittedName>
        <fullName evidence="3">DgyrCDS14845</fullName>
    </submittedName>
</protein>
<dbReference type="Proteomes" id="UP000549394">
    <property type="component" value="Unassembled WGS sequence"/>
</dbReference>
<evidence type="ECO:0000256" key="1">
    <source>
        <dbReference type="SAM" id="MobiDB-lite"/>
    </source>
</evidence>
<organism evidence="3 4">
    <name type="scientific">Dimorphilus gyrociliatus</name>
    <dbReference type="NCBI Taxonomy" id="2664684"/>
    <lineage>
        <taxon>Eukaryota</taxon>
        <taxon>Metazoa</taxon>
        <taxon>Spiralia</taxon>
        <taxon>Lophotrochozoa</taxon>
        <taxon>Annelida</taxon>
        <taxon>Polychaeta</taxon>
        <taxon>Polychaeta incertae sedis</taxon>
        <taxon>Dinophilidae</taxon>
        <taxon>Dimorphilus</taxon>
    </lineage>
</organism>
<reference evidence="3 4" key="1">
    <citation type="submission" date="2020-08" db="EMBL/GenBank/DDBJ databases">
        <authorList>
            <person name="Hejnol A."/>
        </authorList>
    </citation>
    <scope>NUCLEOTIDE SEQUENCE [LARGE SCALE GENOMIC DNA]</scope>
</reference>